<accession>A0AAV8DE66</accession>
<evidence type="ECO:0000313" key="6">
    <source>
        <dbReference type="Proteomes" id="UP001140206"/>
    </source>
</evidence>
<comment type="caution">
    <text evidence="5">The sequence shown here is derived from an EMBL/GenBank/DDBJ whole genome shotgun (WGS) entry which is preliminary data.</text>
</comment>
<dbReference type="GO" id="GO:0048046">
    <property type="term" value="C:apoplast"/>
    <property type="evidence" value="ECO:0007669"/>
    <property type="project" value="UniProtKB-SubCell"/>
</dbReference>
<comment type="function">
    <text evidence="4">Dirigent proteins impart stereoselectivity on the phenoxy radical-coupling reaction, yielding optically active lignans from two molecules of coniferyl alcohol in the biosynthesis of lignans, flavonolignans, and alkaloids and thus plays a central role in plant secondary metabolism.</text>
</comment>
<dbReference type="Pfam" id="PF03018">
    <property type="entry name" value="Dirigent"/>
    <property type="match status" value="1"/>
</dbReference>
<keyword evidence="4" id="KW-0052">Apoplast</keyword>
<evidence type="ECO:0000256" key="2">
    <source>
        <dbReference type="ARBA" id="ARBA00011738"/>
    </source>
</evidence>
<gene>
    <name evidence="5" type="ORF">LUZ62_076684</name>
</gene>
<comment type="subunit">
    <text evidence="2 4">Homodimer.</text>
</comment>
<reference evidence="5" key="1">
    <citation type="submission" date="2022-08" db="EMBL/GenBank/DDBJ databases">
        <authorList>
            <person name="Marques A."/>
        </authorList>
    </citation>
    <scope>NUCLEOTIDE SEQUENCE</scope>
    <source>
        <strain evidence="5">RhyPub2mFocal</strain>
        <tissue evidence="5">Leaves</tissue>
    </source>
</reference>
<comment type="subcellular location">
    <subcellularLocation>
        <location evidence="4">Secreted</location>
        <location evidence="4">Extracellular space</location>
        <location evidence="4">Apoplast</location>
    </subcellularLocation>
</comment>
<evidence type="ECO:0000256" key="4">
    <source>
        <dbReference type="RuleBase" id="RU363099"/>
    </source>
</evidence>
<evidence type="ECO:0000256" key="3">
    <source>
        <dbReference type="ARBA" id="ARBA00022525"/>
    </source>
</evidence>
<dbReference type="GO" id="GO:0009699">
    <property type="term" value="P:phenylpropanoid biosynthetic process"/>
    <property type="evidence" value="ECO:0007669"/>
    <property type="project" value="UniProtKB-ARBA"/>
</dbReference>
<sequence length="152" mass="16286">MALQNETHLRFYLHDTLSGPNPTAIQVAQAALTKTTSTLFGDVMVIDDPLTVGPDINSKLVGRAQGLYSSSGKDAVGLLMAMSLVFLDDKYNGSSIVVLGRNDAFSPVREMPVVGGSGVFRLASGYVQLKTYSFNMTTGDAVVEYNLFVAEK</sequence>
<proteinExistence type="inferred from homology"/>
<keyword evidence="3 4" id="KW-0964">Secreted</keyword>
<evidence type="ECO:0000256" key="1">
    <source>
        <dbReference type="ARBA" id="ARBA00010746"/>
    </source>
</evidence>
<dbReference type="AlphaFoldDB" id="A0AAV8DE66"/>
<evidence type="ECO:0000313" key="5">
    <source>
        <dbReference type="EMBL" id="KAJ4766309.1"/>
    </source>
</evidence>
<comment type="similarity">
    <text evidence="1 4">Belongs to the plant dirigent protein family.</text>
</comment>
<dbReference type="Proteomes" id="UP001140206">
    <property type="component" value="Chromosome 4"/>
</dbReference>
<dbReference type="EMBL" id="JAMFTS010000004">
    <property type="protein sequence ID" value="KAJ4766309.1"/>
    <property type="molecule type" value="Genomic_DNA"/>
</dbReference>
<protein>
    <recommendedName>
        <fullName evidence="4">Dirigent protein</fullName>
    </recommendedName>
</protein>
<organism evidence="5 6">
    <name type="scientific">Rhynchospora pubera</name>
    <dbReference type="NCBI Taxonomy" id="906938"/>
    <lineage>
        <taxon>Eukaryota</taxon>
        <taxon>Viridiplantae</taxon>
        <taxon>Streptophyta</taxon>
        <taxon>Embryophyta</taxon>
        <taxon>Tracheophyta</taxon>
        <taxon>Spermatophyta</taxon>
        <taxon>Magnoliopsida</taxon>
        <taxon>Liliopsida</taxon>
        <taxon>Poales</taxon>
        <taxon>Cyperaceae</taxon>
        <taxon>Cyperoideae</taxon>
        <taxon>Rhynchosporeae</taxon>
        <taxon>Rhynchospora</taxon>
    </lineage>
</organism>
<keyword evidence="6" id="KW-1185">Reference proteome</keyword>
<dbReference type="InterPro" id="IPR044859">
    <property type="entry name" value="Allene_oxi_cyc_Dirigent"/>
</dbReference>
<dbReference type="Gene3D" id="2.40.480.10">
    <property type="entry name" value="Allene oxide cyclase-like"/>
    <property type="match status" value="1"/>
</dbReference>
<dbReference type="InterPro" id="IPR004265">
    <property type="entry name" value="Dirigent"/>
</dbReference>
<name>A0AAV8DE66_9POAL</name>
<dbReference type="PANTHER" id="PTHR21495">
    <property type="entry name" value="NUCLEOPORIN-RELATED"/>
    <property type="match status" value="1"/>
</dbReference>